<dbReference type="Gene3D" id="1.10.150.690">
    <property type="entry name" value="DUF2063"/>
    <property type="match status" value="1"/>
</dbReference>
<evidence type="ECO:0000313" key="3">
    <source>
        <dbReference type="Proteomes" id="UP001517376"/>
    </source>
</evidence>
<organism evidence="2 3">
    <name type="scientific">Paragemmobacter ruber</name>
    <dbReference type="NCBI Taxonomy" id="1985673"/>
    <lineage>
        <taxon>Bacteria</taxon>
        <taxon>Pseudomonadati</taxon>
        <taxon>Pseudomonadota</taxon>
        <taxon>Alphaproteobacteria</taxon>
        <taxon>Rhodobacterales</taxon>
        <taxon>Paracoccaceae</taxon>
        <taxon>Paragemmobacter</taxon>
    </lineage>
</organism>
<dbReference type="EMBL" id="JAAATW010000002">
    <property type="protein sequence ID" value="NBE07679.1"/>
    <property type="molecule type" value="Genomic_DNA"/>
</dbReference>
<proteinExistence type="predicted"/>
<feature type="domain" description="Putative DNA-binding" evidence="1">
    <location>
        <begin position="7"/>
        <end position="95"/>
    </location>
</feature>
<gene>
    <name evidence="2" type="ORF">GU920_09035</name>
</gene>
<accession>A0ABW9Y657</accession>
<dbReference type="RefSeq" id="WP_161766707.1">
    <property type="nucleotide sequence ID" value="NZ_JAAATW010000002.1"/>
</dbReference>
<protein>
    <submittedName>
        <fullName evidence="2">DUF2063 domain-containing protein</fullName>
    </submittedName>
</protein>
<dbReference type="Pfam" id="PF09836">
    <property type="entry name" value="DUF2063"/>
    <property type="match status" value="1"/>
</dbReference>
<evidence type="ECO:0000313" key="2">
    <source>
        <dbReference type="EMBL" id="NBE07679.1"/>
    </source>
</evidence>
<dbReference type="InterPro" id="IPR044922">
    <property type="entry name" value="DUF2063_N_sf"/>
</dbReference>
<sequence>MDHATFTTAFRAALFGGPPPPGAFANDPDEVERRFAVYRNNVAHSLTRALACRFPVVERLVGGDFFAATARVYLQEDPPASPRLSQWGQGFAAFLERFEPAAALAYLPDVARLEWQRGQAYHAADAGPVSAEALMQAAADPGRHALRLHPSVAMVRSRFAVVSIWEANQPGQRPGGHLRANRAETALVLRDRADQVPVIALTEEEALCADALLRGATLLAATAGTEGSAAMRLLPLLMRVGAITGIAEQG</sequence>
<comment type="caution">
    <text evidence="2">The sequence shown here is derived from an EMBL/GenBank/DDBJ whole genome shotgun (WGS) entry which is preliminary data.</text>
</comment>
<dbReference type="InterPro" id="IPR018640">
    <property type="entry name" value="DUF2063"/>
</dbReference>
<dbReference type="Proteomes" id="UP001517376">
    <property type="component" value="Unassembled WGS sequence"/>
</dbReference>
<reference evidence="3" key="1">
    <citation type="submission" date="2020-01" db="EMBL/GenBank/DDBJ databases">
        <title>Sphingomonas sp. strain CSW-10.</title>
        <authorList>
            <person name="Chen W.-M."/>
        </authorList>
    </citation>
    <scope>NUCLEOTIDE SEQUENCE [LARGE SCALE GENOMIC DNA]</scope>
    <source>
        <strain evidence="3">CCP-1</strain>
    </source>
</reference>
<keyword evidence="3" id="KW-1185">Reference proteome</keyword>
<name>A0ABW9Y657_9RHOB</name>
<evidence type="ECO:0000259" key="1">
    <source>
        <dbReference type="Pfam" id="PF09836"/>
    </source>
</evidence>